<keyword evidence="1 3" id="KW-0853">WD repeat</keyword>
<protein>
    <submittedName>
        <fullName evidence="4">Uncharacterized protein</fullName>
    </submittedName>
</protein>
<dbReference type="InterPro" id="IPR036322">
    <property type="entry name" value="WD40_repeat_dom_sf"/>
</dbReference>
<dbReference type="EMBL" id="JABTTQ020000842">
    <property type="protein sequence ID" value="KAK6137386.1"/>
    <property type="molecule type" value="Genomic_DNA"/>
</dbReference>
<proteinExistence type="predicted"/>
<dbReference type="Proteomes" id="UP001318860">
    <property type="component" value="Unassembled WGS sequence"/>
</dbReference>
<dbReference type="PANTHER" id="PTHR44099">
    <property type="entry name" value="RABCONNECTIN-3B, ISOFORM A"/>
    <property type="match status" value="1"/>
</dbReference>
<dbReference type="Pfam" id="PF00400">
    <property type="entry name" value="WD40"/>
    <property type="match status" value="1"/>
</dbReference>
<evidence type="ECO:0000313" key="5">
    <source>
        <dbReference type="Proteomes" id="UP001318860"/>
    </source>
</evidence>
<keyword evidence="5" id="KW-1185">Reference proteome</keyword>
<dbReference type="PROSITE" id="PS00678">
    <property type="entry name" value="WD_REPEATS_1"/>
    <property type="match status" value="1"/>
</dbReference>
<dbReference type="SUPFAM" id="SSF50978">
    <property type="entry name" value="WD40 repeat-like"/>
    <property type="match status" value="2"/>
</dbReference>
<dbReference type="Gene3D" id="2.130.10.10">
    <property type="entry name" value="YVTN repeat-like/Quinoprotein amine dehydrogenase"/>
    <property type="match status" value="3"/>
</dbReference>
<accession>A0ABR0VSX3</accession>
<evidence type="ECO:0000313" key="4">
    <source>
        <dbReference type="EMBL" id="KAK6137386.1"/>
    </source>
</evidence>
<dbReference type="InterPro" id="IPR015943">
    <property type="entry name" value="WD40/YVTN_repeat-like_dom_sf"/>
</dbReference>
<gene>
    <name evidence="4" type="ORF">DH2020_028858</name>
</gene>
<name>A0ABR0VSX3_REHGL</name>
<feature type="repeat" description="WD" evidence="3">
    <location>
        <begin position="601"/>
        <end position="623"/>
    </location>
</feature>
<dbReference type="PANTHER" id="PTHR44099:SF4">
    <property type="entry name" value="RABCONNECTIN-3B, ISOFORM A"/>
    <property type="match status" value="1"/>
</dbReference>
<dbReference type="SMART" id="SM00320">
    <property type="entry name" value="WD40"/>
    <property type="match status" value="6"/>
</dbReference>
<evidence type="ECO:0000256" key="2">
    <source>
        <dbReference type="ARBA" id="ARBA00022737"/>
    </source>
</evidence>
<reference evidence="4 5" key="1">
    <citation type="journal article" date="2021" name="Comput. Struct. Biotechnol. J.">
        <title>De novo genome assembly of the potent medicinal plant Rehmannia glutinosa using nanopore technology.</title>
        <authorList>
            <person name="Ma L."/>
            <person name="Dong C."/>
            <person name="Song C."/>
            <person name="Wang X."/>
            <person name="Zheng X."/>
            <person name="Niu Y."/>
            <person name="Chen S."/>
            <person name="Feng W."/>
        </authorList>
    </citation>
    <scope>NUCLEOTIDE SEQUENCE [LARGE SCALE GENOMIC DNA]</scope>
    <source>
        <strain evidence="4">DH-2019</strain>
    </source>
</reference>
<evidence type="ECO:0000256" key="3">
    <source>
        <dbReference type="PROSITE-ProRule" id="PRU00221"/>
    </source>
</evidence>
<evidence type="ECO:0000256" key="1">
    <source>
        <dbReference type="ARBA" id="ARBA00022574"/>
    </source>
</evidence>
<comment type="caution">
    <text evidence="4">The sequence shown here is derived from an EMBL/GenBank/DDBJ whole genome shotgun (WGS) entry which is preliminary data.</text>
</comment>
<keyword evidence="2" id="KW-0677">Repeat</keyword>
<dbReference type="InterPro" id="IPR049916">
    <property type="entry name" value="WDR72-like"/>
</dbReference>
<dbReference type="PROSITE" id="PS50082">
    <property type="entry name" value="WD_REPEATS_2"/>
    <property type="match status" value="1"/>
</dbReference>
<dbReference type="InterPro" id="IPR001680">
    <property type="entry name" value="WD40_rpt"/>
</dbReference>
<organism evidence="4 5">
    <name type="scientific">Rehmannia glutinosa</name>
    <name type="common">Chinese foxglove</name>
    <dbReference type="NCBI Taxonomy" id="99300"/>
    <lineage>
        <taxon>Eukaryota</taxon>
        <taxon>Viridiplantae</taxon>
        <taxon>Streptophyta</taxon>
        <taxon>Embryophyta</taxon>
        <taxon>Tracheophyta</taxon>
        <taxon>Spermatophyta</taxon>
        <taxon>Magnoliopsida</taxon>
        <taxon>eudicotyledons</taxon>
        <taxon>Gunneridae</taxon>
        <taxon>Pentapetalae</taxon>
        <taxon>asterids</taxon>
        <taxon>lamiids</taxon>
        <taxon>Lamiales</taxon>
        <taxon>Orobanchaceae</taxon>
        <taxon>Rehmannieae</taxon>
        <taxon>Rehmannia</taxon>
    </lineage>
</organism>
<dbReference type="InterPro" id="IPR019775">
    <property type="entry name" value="WD40_repeat_CS"/>
</dbReference>
<sequence length="1372" mass="150849">MKCKSLACIWSGSPPVHRVTAVAVLHEPPTLYTGGSDGSIIWWNLISSSGKTDNDMWNITPVVADGIVIQLERNETSCNVVWSCCSNSRSRICFPIEASENGKLTNLSSLPSYPDSINCSALISACSDGVLCVWSRVSGHCRRRRKLPPWAGSPFMIRPLPNNIRYVCVTCCFVNQEHQLLNLVDGNESSVDRELQNPNPLKCTVVIIDSFTLTIVQTVFHGNVSIGPLKSMTVVLPSDDMEKQSVIIIDSFGKVLHLPIVKDPNQKGENVPVVPKDFSISEVMDWADDSKEKGSLVAAANCGYILALVHRTYCTLRRADNGNVFGQVSFLDDQLCFEDKLYVVGGIFLGDNTGISNNDFVEKFVAWNNRGTAVIYRISYSSSIFQFDSLSVIPAVVHPFDMRLSFSFIPLDKYLLRVESICFPVKEHMLWRPHVSMWLLPQKNGNYGKLHLECEMIGEGNLFDDWLMGSFLPTTEGPSHDVLEEGTLMIDKMTQLKSSASSVVDTYVTDQGGQLVSSSMVISENHLAPYAIVYGFFSGDIEIVKFHMFFTALGSLMESPPQETDSQGQKHHLSGHKGAVLCLASHQMVSSSGGCSLNHVLLSGSMDCTVRVWDLDSGNPITVLHQHVAPVRQIILPPCQSEYPWSDCFLTVGDDSCVALVSLQTLRVERLFPGHMYFPAKVLWDGVRNYIACLCPNRSEKADALDVLYIWDVKTGARERVLRGAAAHSMFDHFLKSINESSLSGIGNLINGNTSASSLVFPVIEPTKFPQSQSKVLGKGISPRIPTESKIEPNAPESLHALKGTGAKSVLFQSDKHPIKSSCPFPGLSTLCFDLNSLMSLCSVNEFVEDGSHIGEQSYVKEAGTSSPKYDAYQRTNAPLKELGRRCLALIILSFLHLWNVDNELDNLLVTDMKLKRPDSFILWRSSSEYSALRSLTMVSLAQHLISLSHSCSSASSALAAFYMRKFAEKISDIKPPLLQLLEELEITSWLESYDVQDWISCVGGTTQDAMTSQIIVAAALAVWYPSLIKQRLAMVVVHPLVKLVMAMNEKYSAAAAEILAEGMESTWKACIGSEIPRLIGDIFFQVECVSGTSAKSYSQNSAASLNIRETLVGILLPSLAMADIPGYLHVIESQIWSTASDSPVHVVALTTLIRVVRGSPRNLAPYLDKAVIFILQTMDPGNLTMRRSCLQSSMAALKEVVRVFPMIALNDTSTRLAVGDAIGEINNAIIRVYDMQSMSKIKVLDASGPPGLPNLLGGTLEKAITTAISALSFSPDGEGLVAFSENGLMIRWWSLGSGNNKASTEMDRLKLLIHNLDLSYRLEWVGERKVKLSQHSHELDSIPLLSAPLLASIFVQFCTASSSTEISRLYR</sequence>